<evidence type="ECO:0000259" key="2">
    <source>
        <dbReference type="Pfam" id="PF03795"/>
    </source>
</evidence>
<keyword evidence="4" id="KW-1185">Reference proteome</keyword>
<dbReference type="Gene3D" id="3.30.70.1060">
    <property type="entry name" value="Dimeric alpha+beta barrel"/>
    <property type="match status" value="1"/>
</dbReference>
<dbReference type="RefSeq" id="WP_157458576.1">
    <property type="nucleotide sequence ID" value="NZ_WQLB01000007.1"/>
</dbReference>
<dbReference type="InterPro" id="IPR005545">
    <property type="entry name" value="YCII"/>
</dbReference>
<reference evidence="3 4" key="1">
    <citation type="submission" date="2019-12" db="EMBL/GenBank/DDBJ databases">
        <title>Deinococcus sp. HMF7620 Genome sequencing and assembly.</title>
        <authorList>
            <person name="Kang H."/>
            <person name="Kim H."/>
            <person name="Joh K."/>
        </authorList>
    </citation>
    <scope>NUCLEOTIDE SEQUENCE [LARGE SCALE GENOMIC DNA]</scope>
    <source>
        <strain evidence="3 4">HMF7620</strain>
    </source>
</reference>
<evidence type="ECO:0000313" key="4">
    <source>
        <dbReference type="Proteomes" id="UP000483286"/>
    </source>
</evidence>
<evidence type="ECO:0000256" key="1">
    <source>
        <dbReference type="ARBA" id="ARBA00007689"/>
    </source>
</evidence>
<dbReference type="InterPro" id="IPR051807">
    <property type="entry name" value="Sec-metab_biosynth-assoc"/>
</dbReference>
<organism evidence="3 4">
    <name type="scientific">Deinococcus arboris</name>
    <dbReference type="NCBI Taxonomy" id="2682977"/>
    <lineage>
        <taxon>Bacteria</taxon>
        <taxon>Thermotogati</taxon>
        <taxon>Deinococcota</taxon>
        <taxon>Deinococci</taxon>
        <taxon>Deinococcales</taxon>
        <taxon>Deinococcaceae</taxon>
        <taxon>Deinococcus</taxon>
    </lineage>
</organism>
<gene>
    <name evidence="3" type="ORF">GO986_07020</name>
</gene>
<dbReference type="InterPro" id="IPR011008">
    <property type="entry name" value="Dimeric_a/b-barrel"/>
</dbReference>
<comment type="caution">
    <text evidence="3">The sequence shown here is derived from an EMBL/GenBank/DDBJ whole genome shotgun (WGS) entry which is preliminary data.</text>
</comment>
<dbReference type="SUPFAM" id="SSF54909">
    <property type="entry name" value="Dimeric alpha+beta barrel"/>
    <property type="match status" value="1"/>
</dbReference>
<protein>
    <recommendedName>
        <fullName evidence="2">YCII-related domain-containing protein</fullName>
    </recommendedName>
</protein>
<sequence>MHYLLFYRDLVPDYLTRREPLRTLHLAHAKAAEARGELVLAGALADPADGAVLVFQGAGPEVAETFAQADPYVLNGLVGHWEVRRWMTVVGREAATQP</sequence>
<evidence type="ECO:0000313" key="3">
    <source>
        <dbReference type="EMBL" id="MVN86515.1"/>
    </source>
</evidence>
<dbReference type="AlphaFoldDB" id="A0A7C9HYY9"/>
<name>A0A7C9HYY9_9DEIO</name>
<dbReference type="Proteomes" id="UP000483286">
    <property type="component" value="Unassembled WGS sequence"/>
</dbReference>
<feature type="domain" description="YCII-related" evidence="2">
    <location>
        <begin position="1"/>
        <end position="86"/>
    </location>
</feature>
<dbReference type="PANTHER" id="PTHR33606:SF3">
    <property type="entry name" value="PROTEIN YCII"/>
    <property type="match status" value="1"/>
</dbReference>
<dbReference type="NCBIfam" id="NF009508">
    <property type="entry name" value="PRK12866.1"/>
    <property type="match status" value="1"/>
</dbReference>
<comment type="similarity">
    <text evidence="1">Belongs to the YciI family.</text>
</comment>
<dbReference type="Pfam" id="PF03795">
    <property type="entry name" value="YCII"/>
    <property type="match status" value="1"/>
</dbReference>
<accession>A0A7C9HYY9</accession>
<proteinExistence type="inferred from homology"/>
<dbReference type="EMBL" id="WQLB01000007">
    <property type="protein sequence ID" value="MVN86515.1"/>
    <property type="molecule type" value="Genomic_DNA"/>
</dbReference>
<dbReference type="PANTHER" id="PTHR33606">
    <property type="entry name" value="PROTEIN YCII"/>
    <property type="match status" value="1"/>
</dbReference>